<reference evidence="2" key="1">
    <citation type="journal article" date="2019" name="Int. J. Syst. Evol. Microbiol.">
        <title>The Global Catalogue of Microorganisms (GCM) 10K type strain sequencing project: providing services to taxonomists for standard genome sequencing and annotation.</title>
        <authorList>
            <consortium name="The Broad Institute Genomics Platform"/>
            <consortium name="The Broad Institute Genome Sequencing Center for Infectious Disease"/>
            <person name="Wu L."/>
            <person name="Ma J."/>
        </authorList>
    </citation>
    <scope>NUCLEOTIDE SEQUENCE [LARGE SCALE GENOMIC DNA]</scope>
    <source>
        <strain evidence="2">CECT 7798</strain>
    </source>
</reference>
<accession>A0ABV7XZ96</accession>
<dbReference type="EMBL" id="JBHRYO010000002">
    <property type="protein sequence ID" value="MFC3757626.1"/>
    <property type="molecule type" value="Genomic_DNA"/>
</dbReference>
<evidence type="ECO:0000313" key="2">
    <source>
        <dbReference type="Proteomes" id="UP001595735"/>
    </source>
</evidence>
<dbReference type="RefSeq" id="WP_290298891.1">
    <property type="nucleotide sequence ID" value="NZ_JAUFQR010000001.1"/>
</dbReference>
<sequence>MDQDTIQYIITYFSNLMTHDEKLALRYHIYTYKTSNNPQFKKALDDKGWINSDPKIIALLQNGYDEFELNVAQRILTETPEKIFFNDCPQCNRLARTPFAKQCRYCGYSWRNLVAQFKIDSVFKLTNRSFYFLGEIIDGEITPGQWMDLTKLGLHKKIAIESIEFADKLANGKPWNGVGLGTNELTEEEQEFLKQKSSLHPIIPITTSS</sequence>
<protein>
    <recommendedName>
        <fullName evidence="3">Zinc ribbon domain-containing protein</fullName>
    </recommendedName>
</protein>
<gene>
    <name evidence="1" type="ORF">ACFONJ_16735</name>
</gene>
<evidence type="ECO:0000313" key="1">
    <source>
        <dbReference type="EMBL" id="MFC3757626.1"/>
    </source>
</evidence>
<organism evidence="1 2">
    <name type="scientific">Chryseobacterium tructae</name>
    <dbReference type="NCBI Taxonomy" id="1037380"/>
    <lineage>
        <taxon>Bacteria</taxon>
        <taxon>Pseudomonadati</taxon>
        <taxon>Bacteroidota</taxon>
        <taxon>Flavobacteriia</taxon>
        <taxon>Flavobacteriales</taxon>
        <taxon>Weeksellaceae</taxon>
        <taxon>Chryseobacterium group</taxon>
        <taxon>Chryseobacterium</taxon>
    </lineage>
</organism>
<proteinExistence type="predicted"/>
<comment type="caution">
    <text evidence="1">The sequence shown here is derived from an EMBL/GenBank/DDBJ whole genome shotgun (WGS) entry which is preliminary data.</text>
</comment>
<evidence type="ECO:0008006" key="3">
    <source>
        <dbReference type="Google" id="ProtNLM"/>
    </source>
</evidence>
<name>A0ABV7XZ96_9FLAO</name>
<keyword evidence="2" id="KW-1185">Reference proteome</keyword>
<dbReference type="Proteomes" id="UP001595735">
    <property type="component" value="Unassembled WGS sequence"/>
</dbReference>